<evidence type="ECO:0000313" key="13">
    <source>
        <dbReference type="Proteomes" id="UP000001542"/>
    </source>
</evidence>
<keyword evidence="6 10" id="KW-1133">Transmembrane helix</keyword>
<keyword evidence="5" id="KW-0653">Protein transport</keyword>
<dbReference type="InterPro" id="IPR015260">
    <property type="entry name" value="Syntaxin-6/10/61_N"/>
</dbReference>
<dbReference type="GO" id="GO:0006886">
    <property type="term" value="P:intracellular protein transport"/>
    <property type="evidence" value="ECO:0000318"/>
    <property type="project" value="GO_Central"/>
</dbReference>
<name>A2DRC8_TRIV3</name>
<dbReference type="InterPro" id="IPR000727">
    <property type="entry name" value="T_SNARE_dom"/>
</dbReference>
<dbReference type="GO" id="GO:0000149">
    <property type="term" value="F:SNARE binding"/>
    <property type="evidence" value="ECO:0000318"/>
    <property type="project" value="GO_Central"/>
</dbReference>
<evidence type="ECO:0000256" key="7">
    <source>
        <dbReference type="ARBA" id="ARBA00023034"/>
    </source>
</evidence>
<protein>
    <recommendedName>
        <fullName evidence="11">t-SNARE coiled-coil homology domain-containing protein</fullName>
    </recommendedName>
</protein>
<keyword evidence="13" id="KW-1185">Reference proteome</keyword>
<proteinExistence type="inferred from homology"/>
<dbReference type="Gene3D" id="1.20.58.90">
    <property type="match status" value="1"/>
</dbReference>
<evidence type="ECO:0000256" key="10">
    <source>
        <dbReference type="SAM" id="Phobius"/>
    </source>
</evidence>
<organism evidence="12 13">
    <name type="scientific">Trichomonas vaginalis (strain ATCC PRA-98 / G3)</name>
    <dbReference type="NCBI Taxonomy" id="412133"/>
    <lineage>
        <taxon>Eukaryota</taxon>
        <taxon>Metamonada</taxon>
        <taxon>Parabasalia</taxon>
        <taxon>Trichomonadida</taxon>
        <taxon>Trichomonadidae</taxon>
        <taxon>Trichomonas</taxon>
    </lineage>
</organism>
<dbReference type="CDD" id="cd15841">
    <property type="entry name" value="SNARE_Qc"/>
    <property type="match status" value="1"/>
</dbReference>
<dbReference type="KEGG" id="tva:4775068"/>
<dbReference type="PROSITE" id="PS50192">
    <property type="entry name" value="T_SNARE"/>
    <property type="match status" value="1"/>
</dbReference>
<dbReference type="VEuPathDB" id="TrichDB:TVAG_297330"/>
<dbReference type="InParanoid" id="A2DRC8"/>
<feature type="domain" description="T-SNARE coiled-coil homology" evidence="11">
    <location>
        <begin position="137"/>
        <end position="199"/>
    </location>
</feature>
<dbReference type="SUPFAM" id="SSF47661">
    <property type="entry name" value="t-snare proteins"/>
    <property type="match status" value="1"/>
</dbReference>
<feature type="transmembrane region" description="Helical" evidence="10">
    <location>
        <begin position="207"/>
        <end position="225"/>
    </location>
</feature>
<dbReference type="GO" id="GO:0048193">
    <property type="term" value="P:Golgi vesicle transport"/>
    <property type="evidence" value="ECO:0007669"/>
    <property type="project" value="InterPro"/>
</dbReference>
<dbReference type="PANTHER" id="PTHR12791">
    <property type="entry name" value="GOLGI SNARE BET1-RELATED"/>
    <property type="match status" value="1"/>
</dbReference>
<dbReference type="AlphaFoldDB" id="A2DRC8"/>
<comment type="similarity">
    <text evidence="2">Belongs to the syntaxin family.</text>
</comment>
<dbReference type="STRING" id="5722.A2DRC8"/>
<evidence type="ECO:0000259" key="11">
    <source>
        <dbReference type="PROSITE" id="PS50192"/>
    </source>
</evidence>
<dbReference type="SUPFAM" id="SSF58038">
    <property type="entry name" value="SNARE fusion complex"/>
    <property type="match status" value="1"/>
</dbReference>
<dbReference type="Gene3D" id="1.20.5.110">
    <property type="match status" value="1"/>
</dbReference>
<evidence type="ECO:0000256" key="2">
    <source>
        <dbReference type="ARBA" id="ARBA00009063"/>
    </source>
</evidence>
<feature type="coiled-coil region" evidence="9">
    <location>
        <begin position="175"/>
        <end position="202"/>
    </location>
</feature>
<dbReference type="OMA" id="KMAICFL"/>
<evidence type="ECO:0000256" key="9">
    <source>
        <dbReference type="SAM" id="Coils"/>
    </source>
</evidence>
<sequence length="226" mass="25445">MIDPFIVAQQDVISDMEKINTLLSTRNDMIHDSRGINVDIFNNLGVQSQNLIQNVKENLSDLDGAFQQILKNPSRFDISESELTNRKNFLASYNQKLAQFENQLNEQNSHQFPQYMSNIQGYPSYDSEKNPKGDQQSQLYQEHSEQIDAIADNVTAGLLLGRTINAELADQEQLISALDDDVTNASEAMQKVTKEIKALIEAEGKTPTCLVCILSVIFIVLLFFVI</sequence>
<keyword evidence="4 10" id="KW-0812">Transmembrane</keyword>
<dbReference type="GO" id="GO:0048278">
    <property type="term" value="P:vesicle docking"/>
    <property type="evidence" value="ECO:0000318"/>
    <property type="project" value="GO_Central"/>
</dbReference>
<gene>
    <name evidence="12" type="ORF">TVAG_297330</name>
</gene>
<keyword evidence="3" id="KW-0813">Transport</keyword>
<dbReference type="InterPro" id="IPR010989">
    <property type="entry name" value="SNARE"/>
</dbReference>
<evidence type="ECO:0000256" key="8">
    <source>
        <dbReference type="ARBA" id="ARBA00023136"/>
    </source>
</evidence>
<evidence type="ECO:0000256" key="4">
    <source>
        <dbReference type="ARBA" id="ARBA00022692"/>
    </source>
</evidence>
<dbReference type="GO" id="GO:0000139">
    <property type="term" value="C:Golgi membrane"/>
    <property type="evidence" value="ECO:0007669"/>
    <property type="project" value="UniProtKB-SubCell"/>
</dbReference>
<keyword evidence="7" id="KW-0333">Golgi apparatus</keyword>
<evidence type="ECO:0000313" key="12">
    <source>
        <dbReference type="EMBL" id="EAY17054.1"/>
    </source>
</evidence>
<dbReference type="OrthoDB" id="546861at2759"/>
<accession>A2DRC8</accession>
<keyword evidence="8 10" id="KW-0472">Membrane</keyword>
<dbReference type="EMBL" id="DS113235">
    <property type="protein sequence ID" value="EAY17054.1"/>
    <property type="molecule type" value="Genomic_DNA"/>
</dbReference>
<dbReference type="VEuPathDB" id="TrichDB:TVAGG3_0513070"/>
<dbReference type="RefSeq" id="XP_001329277.1">
    <property type="nucleotide sequence ID" value="XM_001329242.1"/>
</dbReference>
<dbReference type="SMR" id="A2DRC8"/>
<evidence type="ECO:0000256" key="6">
    <source>
        <dbReference type="ARBA" id="ARBA00022989"/>
    </source>
</evidence>
<dbReference type="GO" id="GO:0006906">
    <property type="term" value="P:vesicle fusion"/>
    <property type="evidence" value="ECO:0000318"/>
    <property type="project" value="GO_Central"/>
</dbReference>
<keyword evidence="9" id="KW-0175">Coiled coil</keyword>
<evidence type="ECO:0000256" key="5">
    <source>
        <dbReference type="ARBA" id="ARBA00022927"/>
    </source>
</evidence>
<dbReference type="GO" id="GO:0012505">
    <property type="term" value="C:endomembrane system"/>
    <property type="evidence" value="ECO:0000318"/>
    <property type="project" value="GO_Central"/>
</dbReference>
<comment type="subcellular location">
    <subcellularLocation>
        <location evidence="1">Golgi apparatus membrane</location>
        <topology evidence="1">Single-pass type IV membrane protein</topology>
    </subcellularLocation>
</comment>
<evidence type="ECO:0000256" key="3">
    <source>
        <dbReference type="ARBA" id="ARBA00022448"/>
    </source>
</evidence>
<reference evidence="12" key="1">
    <citation type="submission" date="2006-10" db="EMBL/GenBank/DDBJ databases">
        <authorList>
            <person name="Amadeo P."/>
            <person name="Zhao Q."/>
            <person name="Wortman J."/>
            <person name="Fraser-Liggett C."/>
            <person name="Carlton J."/>
        </authorList>
    </citation>
    <scope>NUCLEOTIDE SEQUENCE</scope>
    <source>
        <strain evidence="12">G3</strain>
    </source>
</reference>
<reference evidence="12" key="2">
    <citation type="journal article" date="2007" name="Science">
        <title>Draft genome sequence of the sexually transmitted pathogen Trichomonas vaginalis.</title>
        <authorList>
            <person name="Carlton J.M."/>
            <person name="Hirt R.P."/>
            <person name="Silva J.C."/>
            <person name="Delcher A.L."/>
            <person name="Schatz M."/>
            <person name="Zhao Q."/>
            <person name="Wortman J.R."/>
            <person name="Bidwell S.L."/>
            <person name="Alsmark U.C.M."/>
            <person name="Besteiro S."/>
            <person name="Sicheritz-Ponten T."/>
            <person name="Noel C.J."/>
            <person name="Dacks J.B."/>
            <person name="Foster P.G."/>
            <person name="Simillion C."/>
            <person name="Van de Peer Y."/>
            <person name="Miranda-Saavedra D."/>
            <person name="Barton G.J."/>
            <person name="Westrop G.D."/>
            <person name="Mueller S."/>
            <person name="Dessi D."/>
            <person name="Fiori P.L."/>
            <person name="Ren Q."/>
            <person name="Paulsen I."/>
            <person name="Zhang H."/>
            <person name="Bastida-Corcuera F.D."/>
            <person name="Simoes-Barbosa A."/>
            <person name="Brown M.T."/>
            <person name="Hayes R.D."/>
            <person name="Mukherjee M."/>
            <person name="Okumura C.Y."/>
            <person name="Schneider R."/>
            <person name="Smith A.J."/>
            <person name="Vanacova S."/>
            <person name="Villalvazo M."/>
            <person name="Haas B.J."/>
            <person name="Pertea M."/>
            <person name="Feldblyum T.V."/>
            <person name="Utterback T.R."/>
            <person name="Shu C.L."/>
            <person name="Osoegawa K."/>
            <person name="de Jong P.J."/>
            <person name="Hrdy I."/>
            <person name="Horvathova L."/>
            <person name="Zubacova Z."/>
            <person name="Dolezal P."/>
            <person name="Malik S.B."/>
            <person name="Logsdon J.M. Jr."/>
            <person name="Henze K."/>
            <person name="Gupta A."/>
            <person name="Wang C.C."/>
            <person name="Dunne R.L."/>
            <person name="Upcroft J.A."/>
            <person name="Upcroft P."/>
            <person name="White O."/>
            <person name="Salzberg S.L."/>
            <person name="Tang P."/>
            <person name="Chiu C.-H."/>
            <person name="Lee Y.-S."/>
            <person name="Embley T.M."/>
            <person name="Coombs G.H."/>
            <person name="Mottram J.C."/>
            <person name="Tachezy J."/>
            <person name="Fraser-Liggett C.M."/>
            <person name="Johnson P.J."/>
        </authorList>
    </citation>
    <scope>NUCLEOTIDE SEQUENCE [LARGE SCALE GENOMIC DNA]</scope>
    <source>
        <strain evidence="12">G3</strain>
    </source>
</reference>
<dbReference type="Proteomes" id="UP000001542">
    <property type="component" value="Unassembled WGS sequence"/>
</dbReference>
<dbReference type="Pfam" id="PF09177">
    <property type="entry name" value="STX6_10_61_N"/>
    <property type="match status" value="1"/>
</dbReference>
<dbReference type="GO" id="GO:0031201">
    <property type="term" value="C:SNARE complex"/>
    <property type="evidence" value="ECO:0000318"/>
    <property type="project" value="GO_Central"/>
</dbReference>
<evidence type="ECO:0000256" key="1">
    <source>
        <dbReference type="ARBA" id="ARBA00004409"/>
    </source>
</evidence>
<dbReference type="GO" id="GO:0005484">
    <property type="term" value="F:SNAP receptor activity"/>
    <property type="evidence" value="ECO:0000318"/>
    <property type="project" value="GO_Central"/>
</dbReference>